<comment type="similarity">
    <text evidence="3 11">Belongs to the CND2 (condensin subunit 2) family.</text>
</comment>
<gene>
    <name evidence="13" type="primary">Piso0_004173</name>
    <name evidence="13" type="ORF">GNLVRS01_PISO0K11054g</name>
    <name evidence="14" type="ORF">GNLVRS01_PISO0L11055g</name>
</gene>
<keyword evidence="9 11" id="KW-0226">DNA condensation</keyword>
<dbReference type="Proteomes" id="UP000005222">
    <property type="component" value="Chromosome K"/>
</dbReference>
<dbReference type="PIRSF" id="PIRSF017126">
    <property type="entry name" value="Condensin_H"/>
    <property type="match status" value="1"/>
</dbReference>
<evidence type="ECO:0000313" key="13">
    <source>
        <dbReference type="EMBL" id="CCE83592.1"/>
    </source>
</evidence>
<feature type="region of interest" description="Disordered" evidence="12">
    <location>
        <begin position="440"/>
        <end position="467"/>
    </location>
</feature>
<dbReference type="GO" id="GO:0005737">
    <property type="term" value="C:cytoplasm"/>
    <property type="evidence" value="ECO:0007669"/>
    <property type="project" value="UniProtKB-SubCell"/>
</dbReference>
<keyword evidence="6" id="KW-0963">Cytoplasm</keyword>
<feature type="region of interest" description="Disordered" evidence="12">
    <location>
        <begin position="1"/>
        <end position="30"/>
    </location>
</feature>
<evidence type="ECO:0000256" key="10">
    <source>
        <dbReference type="ARBA" id="ARBA00023306"/>
    </source>
</evidence>
<dbReference type="STRING" id="559304.G8YAK9"/>
<evidence type="ECO:0000256" key="2">
    <source>
        <dbReference type="ARBA" id="ARBA00004496"/>
    </source>
</evidence>
<evidence type="ECO:0000256" key="5">
    <source>
        <dbReference type="ARBA" id="ARBA00022454"/>
    </source>
</evidence>
<keyword evidence="7 11" id="KW-0132">Cell division</keyword>
<evidence type="ECO:0000256" key="9">
    <source>
        <dbReference type="ARBA" id="ARBA00023067"/>
    </source>
</evidence>
<dbReference type="FunCoup" id="G8YAK9">
    <property type="interactions" value="1374"/>
</dbReference>
<proteinExistence type="inferred from homology"/>
<dbReference type="eggNOG" id="KOG2328">
    <property type="taxonomic scope" value="Eukaryota"/>
</dbReference>
<dbReference type="HOGENOM" id="CLU_010510_0_1_1"/>
<feature type="compositionally biased region" description="Basic and acidic residues" evidence="12">
    <location>
        <begin position="499"/>
        <end position="510"/>
    </location>
</feature>
<keyword evidence="15" id="KW-1185">Reference proteome</keyword>
<comment type="subcellular location">
    <subcellularLocation>
        <location evidence="1">Chromosome</location>
    </subcellularLocation>
    <subcellularLocation>
        <location evidence="2">Cytoplasm</location>
    </subcellularLocation>
</comment>
<evidence type="ECO:0000256" key="4">
    <source>
        <dbReference type="ARBA" id="ARBA00016065"/>
    </source>
</evidence>
<keyword evidence="10 11" id="KW-0131">Cell cycle</keyword>
<dbReference type="Pfam" id="PF05786">
    <property type="entry name" value="Cnd2"/>
    <property type="match status" value="1"/>
</dbReference>
<evidence type="ECO:0000256" key="12">
    <source>
        <dbReference type="SAM" id="MobiDB-lite"/>
    </source>
</evidence>
<dbReference type="GO" id="GO:0007076">
    <property type="term" value="P:mitotic chromosome condensation"/>
    <property type="evidence" value="ECO:0007669"/>
    <property type="project" value="InterPro"/>
</dbReference>
<dbReference type="GO" id="GO:0003682">
    <property type="term" value="F:chromatin binding"/>
    <property type="evidence" value="ECO:0007669"/>
    <property type="project" value="TreeGrafter"/>
</dbReference>
<dbReference type="GO" id="GO:0051301">
    <property type="term" value="P:cell division"/>
    <property type="evidence" value="ECO:0007669"/>
    <property type="project" value="UniProtKB-KW"/>
</dbReference>
<dbReference type="InterPro" id="IPR022816">
    <property type="entry name" value="Condensin_barren_su2"/>
</dbReference>
<dbReference type="PANTHER" id="PTHR13108">
    <property type="entry name" value="CONDENSIN COMPLEX SUBUNIT 2"/>
    <property type="match status" value="1"/>
</dbReference>
<feature type="region of interest" description="Disordered" evidence="12">
    <location>
        <begin position="268"/>
        <end position="287"/>
    </location>
</feature>
<reference evidence="15" key="2">
    <citation type="journal article" date="2012" name="G3 (Bethesda)">
        <title>Pichia sorbitophila, an interspecies yeast hybrid reveals early steps of genome resolution following polyploidization.</title>
        <authorList>
            <person name="Leh Louis V."/>
            <person name="Despons L."/>
            <person name="Friedrich A."/>
            <person name="Martin T."/>
            <person name="Durrens P."/>
            <person name="Casaregola S."/>
            <person name="Neuveglise C."/>
            <person name="Fairhead C."/>
            <person name="Marck C."/>
            <person name="Cruz J.A."/>
            <person name="Straub M.L."/>
            <person name="Kugler V."/>
            <person name="Sacerdot C."/>
            <person name="Uzunov Z."/>
            <person name="Thierry A."/>
            <person name="Weiss S."/>
            <person name="Bleykasten C."/>
            <person name="De Montigny J."/>
            <person name="Jacques N."/>
            <person name="Jung P."/>
            <person name="Lemaire M."/>
            <person name="Mallet S."/>
            <person name="Morel G."/>
            <person name="Richard G.F."/>
            <person name="Sarkar A."/>
            <person name="Savel G."/>
            <person name="Schacherer J."/>
            <person name="Seret M.L."/>
            <person name="Talla E."/>
            <person name="Samson G."/>
            <person name="Jubin C."/>
            <person name="Poulain J."/>
            <person name="Vacherie B."/>
            <person name="Barbe V."/>
            <person name="Pelletier E."/>
            <person name="Sherman D.J."/>
            <person name="Westhof E."/>
            <person name="Weissenbach J."/>
            <person name="Baret P.V."/>
            <person name="Wincker P."/>
            <person name="Gaillardin C."/>
            <person name="Dujon B."/>
            <person name="Souciet J.L."/>
        </authorList>
    </citation>
    <scope>NUCLEOTIDE SEQUENCE [LARGE SCALE GENOMIC DNA]</scope>
    <source>
        <strain evidence="15">ATCC MYA-4447 / BCRC 22081 / CBS 7064 / NBRC 10061 / NRRL Y-12695</strain>
    </source>
</reference>
<evidence type="ECO:0000256" key="3">
    <source>
        <dbReference type="ARBA" id="ARBA00009471"/>
    </source>
</evidence>
<evidence type="ECO:0000313" key="14">
    <source>
        <dbReference type="EMBL" id="CCE84623.1"/>
    </source>
</evidence>
<keyword evidence="8 11" id="KW-0498">Mitosis</keyword>
<feature type="region of interest" description="Disordered" evidence="12">
    <location>
        <begin position="486"/>
        <end position="510"/>
    </location>
</feature>
<dbReference type="InParanoid" id="G8YAK9"/>
<feature type="region of interest" description="Disordered" evidence="12">
    <location>
        <begin position="163"/>
        <end position="199"/>
    </location>
</feature>
<organism evidence="13 15">
    <name type="scientific">Pichia sorbitophila (strain ATCC MYA-4447 / BCRC 22081 / CBS 7064 / NBRC 10061 / NRRL Y-12695)</name>
    <name type="common">Hybrid yeast</name>
    <dbReference type="NCBI Taxonomy" id="559304"/>
    <lineage>
        <taxon>Eukaryota</taxon>
        <taxon>Fungi</taxon>
        <taxon>Dikarya</taxon>
        <taxon>Ascomycota</taxon>
        <taxon>Saccharomycotina</taxon>
        <taxon>Pichiomycetes</taxon>
        <taxon>Debaryomycetaceae</taxon>
        <taxon>Millerozyma</taxon>
    </lineage>
</organism>
<accession>G8YAK9</accession>
<evidence type="ECO:0000256" key="1">
    <source>
        <dbReference type="ARBA" id="ARBA00004286"/>
    </source>
</evidence>
<evidence type="ECO:0000256" key="11">
    <source>
        <dbReference type="PIRNR" id="PIRNR017126"/>
    </source>
</evidence>
<feature type="compositionally biased region" description="Polar residues" evidence="12">
    <location>
        <begin position="449"/>
        <end position="463"/>
    </location>
</feature>
<name>G8YAK9_PICSO</name>
<evidence type="ECO:0000256" key="7">
    <source>
        <dbReference type="ARBA" id="ARBA00022618"/>
    </source>
</evidence>
<keyword evidence="5" id="KW-0158">Chromosome</keyword>
<dbReference type="GO" id="GO:0000796">
    <property type="term" value="C:condensin complex"/>
    <property type="evidence" value="ECO:0007669"/>
    <property type="project" value="InterPro"/>
</dbReference>
<comment type="function">
    <text evidence="11">Regulatory subunit of the condensin complex, a complex required for conversion of interphase chromatin into mitotic-like condense chromosomes.</text>
</comment>
<evidence type="ECO:0000313" key="15">
    <source>
        <dbReference type="Proteomes" id="UP000005222"/>
    </source>
</evidence>
<feature type="region of interest" description="Disordered" evidence="12">
    <location>
        <begin position="661"/>
        <end position="687"/>
    </location>
</feature>
<feature type="compositionally biased region" description="Acidic residues" evidence="12">
    <location>
        <begin position="174"/>
        <end position="190"/>
    </location>
</feature>
<protein>
    <recommendedName>
        <fullName evidence="4 11">Condensin complex subunit 2</fullName>
    </recommendedName>
</protein>
<dbReference type="PANTHER" id="PTHR13108:SF9">
    <property type="entry name" value="CONDENSIN COMPLEX SUBUNIT 2"/>
    <property type="match status" value="1"/>
</dbReference>
<dbReference type="OMA" id="DFMPSRH"/>
<evidence type="ECO:0000256" key="8">
    <source>
        <dbReference type="ARBA" id="ARBA00022776"/>
    </source>
</evidence>
<reference evidence="13" key="1">
    <citation type="submission" date="2011-10" db="EMBL/GenBank/DDBJ databases">
        <authorList>
            <person name="Genoscope - CEA"/>
        </authorList>
    </citation>
    <scope>NUCLEOTIDE SEQUENCE</scope>
</reference>
<dbReference type="OrthoDB" id="362021at2759"/>
<dbReference type="AlphaFoldDB" id="G8YAK9"/>
<dbReference type="EMBL" id="FO082049">
    <property type="protein sequence ID" value="CCE83592.1"/>
    <property type="molecule type" value="Genomic_DNA"/>
</dbReference>
<evidence type="ECO:0000256" key="6">
    <source>
        <dbReference type="ARBA" id="ARBA00022490"/>
    </source>
</evidence>
<sequence length="745" mass="83853">MSTQVLPKSRRSEGGTSGKAQSGRIGSIQDLSHKGRAISGRIGSTTKRLSSNNRHVSRGELFVSRADEGNTSFEDNAIHFDENRNTILSNFEEWIKLSTDNKITSKNSWQFALIDYFHDLNVIKDGENINFQRASATLDGCVKIYSSRVESVATETGKLLSGLATKKGMHGNEENDGEEKEENAEDEEGDASTTDADDVKKKRRVNRVLESTLVPFETIKIKKLDQELAIDPLFKKALAEFDEGGAKSLLLNTLSIDSDFRVIFDATSNPAPTSINAEKEKEAEQNDSNIDLSGLKRFLYDPSPVPFDDQTLCPSMEQLEVVLSDINKAKSVLTDVNNRFQEDSQEPQADYDQQNAINYDYDDDMGYEDLGGVDIDMDDDKNSVNNWNATDIDKLGDDWESNENGAKDKVMDTDLMSYFDEKMKSNWRGPEHWRIQAIKSSKRFDVQPTRKTSNPTDQTQTTASKKKQETIINFLEYDDVNEDELFEAPKSHTTTTLKPDQRTSENENKLPEDIRYNSVRLTNLFMKPEKPILSFSRRKSSSTQSKTLTDENYFANQYSQHANEELERSSANVSTSMRQADLEELNDADFGAVDFNDALEGTPEIEDPAKYGTVGNTQLITGGRKVRPEYVNFSRIAKRVDVKLLKTNIWKSISQIPNPQIKKDGSVGLDDENDQNTPDEMAAEEKPNSKTFRNVVETVGQMYGSDEKKDLSTSFCFICLLHLANEHSLNISTNENHDDLIITGI</sequence>
<dbReference type="EMBL" id="FO082048">
    <property type="protein sequence ID" value="CCE84623.1"/>
    <property type="molecule type" value="Genomic_DNA"/>
</dbReference>
<dbReference type="Proteomes" id="UP000005222">
    <property type="component" value="Chromosome L"/>
</dbReference>